<keyword evidence="2" id="KW-1185">Reference proteome</keyword>
<accession>A0A1M5UBB5</accession>
<evidence type="ECO:0000313" key="2">
    <source>
        <dbReference type="Proteomes" id="UP000184268"/>
    </source>
</evidence>
<dbReference type="EMBL" id="FQXG01000003">
    <property type="protein sequence ID" value="SHH60208.1"/>
    <property type="molecule type" value="Genomic_DNA"/>
</dbReference>
<proteinExistence type="predicted"/>
<gene>
    <name evidence="1" type="ORF">SAMN02745129_2485</name>
</gene>
<dbReference type="AlphaFoldDB" id="A0A1M5UBB5"/>
<organism evidence="1 2">
    <name type="scientific">Ferrimonas marina</name>
    <dbReference type="NCBI Taxonomy" id="299255"/>
    <lineage>
        <taxon>Bacteria</taxon>
        <taxon>Pseudomonadati</taxon>
        <taxon>Pseudomonadota</taxon>
        <taxon>Gammaproteobacteria</taxon>
        <taxon>Alteromonadales</taxon>
        <taxon>Ferrimonadaceae</taxon>
        <taxon>Ferrimonas</taxon>
    </lineage>
</organism>
<reference evidence="1 2" key="1">
    <citation type="submission" date="2016-11" db="EMBL/GenBank/DDBJ databases">
        <authorList>
            <person name="Jaros S."/>
            <person name="Januszkiewicz K."/>
            <person name="Wedrychowicz H."/>
        </authorList>
    </citation>
    <scope>NUCLEOTIDE SEQUENCE [LARGE SCALE GENOMIC DNA]</scope>
    <source>
        <strain evidence="1 2">DSM 16917</strain>
    </source>
</reference>
<dbReference type="RefSeq" id="WP_067655389.1">
    <property type="nucleotide sequence ID" value="NZ_FQXG01000003.1"/>
</dbReference>
<protein>
    <submittedName>
        <fullName evidence="1">Uncharacterized protein</fullName>
    </submittedName>
</protein>
<dbReference type="Proteomes" id="UP000184268">
    <property type="component" value="Unassembled WGS sequence"/>
</dbReference>
<dbReference type="STRING" id="299255.SAMN02745129_2485"/>
<evidence type="ECO:0000313" key="1">
    <source>
        <dbReference type="EMBL" id="SHH60208.1"/>
    </source>
</evidence>
<name>A0A1M5UBB5_9GAMM</name>
<sequence length="242" mass="27612">MAELKLDKRIEDDLERFNRYTRLREDLDLGLKALRKAAKLTSYTELLAAKPVFADALRLLDVLTQMGKPDGGYDKALPRMVEDFNAVRDSDRVSYRLLAQYADHIQGSLSGLVEESDLDGHFSKLGCEIGRELERNRIKVMRGLEKTLGDADQWVEGYRSEGLDSEDVLAIKEQLESWYPKFQNLCKAVGASPIYTDRAVDQILRSDSAGDMYRELGSFRKQFRDIRKDLKDARTPQAEMAP</sequence>